<organism evidence="1 2">
    <name type="scientific">Asbolus verrucosus</name>
    <name type="common">Desert ironclad beetle</name>
    <dbReference type="NCBI Taxonomy" id="1661398"/>
    <lineage>
        <taxon>Eukaryota</taxon>
        <taxon>Metazoa</taxon>
        <taxon>Ecdysozoa</taxon>
        <taxon>Arthropoda</taxon>
        <taxon>Hexapoda</taxon>
        <taxon>Insecta</taxon>
        <taxon>Pterygota</taxon>
        <taxon>Neoptera</taxon>
        <taxon>Endopterygota</taxon>
        <taxon>Coleoptera</taxon>
        <taxon>Polyphaga</taxon>
        <taxon>Cucujiformia</taxon>
        <taxon>Tenebrionidae</taxon>
        <taxon>Pimeliinae</taxon>
        <taxon>Asbolus</taxon>
    </lineage>
</organism>
<gene>
    <name evidence="1" type="ORF">BDFB_014470</name>
</gene>
<protein>
    <submittedName>
        <fullName evidence="1">Uncharacterized protein</fullName>
    </submittedName>
</protein>
<reference evidence="1 2" key="1">
    <citation type="submission" date="2017-03" db="EMBL/GenBank/DDBJ databases">
        <title>Genome of the blue death feigning beetle - Asbolus verrucosus.</title>
        <authorList>
            <person name="Rider S.D."/>
        </authorList>
    </citation>
    <scope>NUCLEOTIDE SEQUENCE [LARGE SCALE GENOMIC DNA]</scope>
    <source>
        <strain evidence="1">Butters</strain>
        <tissue evidence="1">Head and leg muscle</tissue>
    </source>
</reference>
<keyword evidence="2" id="KW-1185">Reference proteome</keyword>
<evidence type="ECO:0000313" key="2">
    <source>
        <dbReference type="Proteomes" id="UP000292052"/>
    </source>
</evidence>
<comment type="caution">
    <text evidence="1">The sequence shown here is derived from an EMBL/GenBank/DDBJ whole genome shotgun (WGS) entry which is preliminary data.</text>
</comment>
<dbReference type="Proteomes" id="UP000292052">
    <property type="component" value="Unassembled WGS sequence"/>
</dbReference>
<sequence length="13" mass="1643">MKKFSIKIIKLMY</sequence>
<evidence type="ECO:0000313" key="1">
    <source>
        <dbReference type="EMBL" id="RZC32889.1"/>
    </source>
</evidence>
<dbReference type="EMBL" id="QDEB01093616">
    <property type="protein sequence ID" value="RZC32889.1"/>
    <property type="molecule type" value="Genomic_DNA"/>
</dbReference>
<accession>A0A482VK72</accession>
<proteinExistence type="predicted"/>
<name>A0A482VK72_ASBVE</name>